<dbReference type="InterPro" id="IPR006905">
    <property type="entry name" value="Flavin_halogenase"/>
</dbReference>
<dbReference type="PANTHER" id="PTHR43747">
    <property type="entry name" value="FAD-BINDING PROTEIN"/>
    <property type="match status" value="1"/>
</dbReference>
<dbReference type="GO" id="GO:0000166">
    <property type="term" value="F:nucleotide binding"/>
    <property type="evidence" value="ECO:0007669"/>
    <property type="project" value="UniProtKB-KW"/>
</dbReference>
<feature type="binding site" evidence="2">
    <location>
        <position position="348"/>
    </location>
    <ligand>
        <name>L-tryptophan</name>
        <dbReference type="ChEBI" id="CHEBI:57912"/>
    </ligand>
</feature>
<dbReference type="Pfam" id="PF04820">
    <property type="entry name" value="Trp_halogenase"/>
    <property type="match status" value="1"/>
</dbReference>
<feature type="binding site" evidence="2">
    <location>
        <position position="192"/>
    </location>
    <ligand>
        <name>FAD</name>
        <dbReference type="ChEBI" id="CHEBI:57692"/>
    </ligand>
</feature>
<name>A0A143HP80_MICTH</name>
<sequence>MKDKFDLDDRIRHIVVVGGGSTGWIAAAVLAHQFKPDVCKVTLVESEDIGTIGVGESTIPPFIGLLRGLGIDEADFIQKTQASFKLGIQFHDWLEKGQSYFHPFGVLGQRLGIIEFYQAWLWAQLNGHSSELQDHAPCAVMAREGRFYLPQKAQKTPIGGASYALHLDAKLAGRYLRNYAEARGVERVEGRVVEVFSHDNGFIDKVRLTDGREISGDFFIDCSGFRALLIEQQLGVEFEDWKDFLPCNRAVAVQTENTGATTPYTQASAESAGWRWRIPLQHRTGNGYVFDTRFISDDEARARLLEAVDGKPITEPALIPFRTGIRTELWKHNCLSLGLASGFIEPLESTAIHLVTRGMDFFLRFFPGKSCDTELAAEYNRRMRLDYEEIRDFVVLHYCLTRRRDAPFWRWWQEEAEIPQTLRERIALFRCQGALREGIDELFHSPSWFSVFEGMGVRPRRYDARLDNLPAAQIIQHQETARAAIAQMVDTLPSHDDFLREHCPAVTINN</sequence>
<evidence type="ECO:0000313" key="4">
    <source>
        <dbReference type="Proteomes" id="UP000076077"/>
    </source>
</evidence>
<accession>A0A143HP80</accession>
<dbReference type="SUPFAM" id="SSF51905">
    <property type="entry name" value="FAD/NAD(P)-binding domain"/>
    <property type="match status" value="1"/>
</dbReference>
<keyword evidence="2" id="KW-0274">FAD</keyword>
<dbReference type="GeneID" id="76609104"/>
<dbReference type="InterPro" id="IPR033856">
    <property type="entry name" value="Trp_halogen"/>
</dbReference>
<dbReference type="Gene3D" id="3.50.50.60">
    <property type="entry name" value="FAD/NAD(P)-binding domain"/>
    <property type="match status" value="1"/>
</dbReference>
<dbReference type="PANTHER" id="PTHR43747:SF4">
    <property type="entry name" value="FLAVIN-DEPENDENT TRYPTOPHAN HALOGENASE"/>
    <property type="match status" value="1"/>
</dbReference>
<reference evidence="4" key="1">
    <citation type="submission" date="2016-03" db="EMBL/GenBank/DDBJ databases">
        <authorList>
            <person name="Lee Y.-S."/>
            <person name="Choi Y.-L."/>
        </authorList>
    </citation>
    <scope>NUCLEOTIDE SEQUENCE [LARGE SCALE GENOMIC DNA]</scope>
    <source>
        <strain evidence="4">DAU221</strain>
    </source>
</reference>
<dbReference type="RefSeq" id="WP_067155783.1">
    <property type="nucleotide sequence ID" value="NZ_CP014864.1"/>
</dbReference>
<gene>
    <name evidence="3" type="ORF">A3224_13775</name>
</gene>
<dbReference type="Proteomes" id="UP000076077">
    <property type="component" value="Chromosome"/>
</dbReference>
<evidence type="ECO:0000313" key="3">
    <source>
        <dbReference type="EMBL" id="AMX03498.1"/>
    </source>
</evidence>
<evidence type="ECO:0000256" key="2">
    <source>
        <dbReference type="PIRSR" id="PIRSR011396-2"/>
    </source>
</evidence>
<dbReference type="PIRSF" id="PIRSF011396">
    <property type="entry name" value="Trp_halogenase"/>
    <property type="match status" value="1"/>
</dbReference>
<dbReference type="InterPro" id="IPR036188">
    <property type="entry name" value="FAD/NAD-bd_sf"/>
</dbReference>
<dbReference type="EMBL" id="CP014864">
    <property type="protein sequence ID" value="AMX03498.1"/>
    <property type="molecule type" value="Genomic_DNA"/>
</dbReference>
<keyword evidence="4" id="KW-1185">Reference proteome</keyword>
<dbReference type="KEGG" id="mthd:A3224_13775"/>
<dbReference type="AlphaFoldDB" id="A0A143HP80"/>
<feature type="binding site" evidence="2">
    <location>
        <position position="352"/>
    </location>
    <ligand>
        <name>FAD</name>
        <dbReference type="ChEBI" id="CHEBI:57692"/>
    </ligand>
</feature>
<feature type="binding site" evidence="2">
    <location>
        <position position="339"/>
    </location>
    <ligand>
        <name>FAD</name>
        <dbReference type="ChEBI" id="CHEBI:57692"/>
    </ligand>
</feature>
<dbReference type="GO" id="GO:0004497">
    <property type="term" value="F:monooxygenase activity"/>
    <property type="evidence" value="ECO:0007669"/>
    <property type="project" value="InterPro"/>
</dbReference>
<keyword evidence="2" id="KW-0285">Flavoprotein</keyword>
<evidence type="ECO:0000256" key="1">
    <source>
        <dbReference type="PIRSR" id="PIRSR011396-1"/>
    </source>
</evidence>
<keyword evidence="2" id="KW-0547">Nucleotide-binding</keyword>
<protein>
    <submittedName>
        <fullName evidence="3">Tryptophan halogenase</fullName>
    </submittedName>
</protein>
<dbReference type="STRING" id="252514.A3224_13775"/>
<feature type="active site" evidence="1">
    <location>
        <position position="85"/>
    </location>
</feature>
<proteinExistence type="predicted"/>
<dbReference type="OrthoDB" id="6278312at2"/>
<feature type="binding site" evidence="2">
    <location>
        <position position="85"/>
    </location>
    <ligand>
        <name>7-chloro-L-tryptophan</name>
        <dbReference type="ChEBI" id="CHEBI:58713"/>
    </ligand>
</feature>
<organism evidence="3 4">
    <name type="scientific">Microbulbifer thermotolerans</name>
    <dbReference type="NCBI Taxonomy" id="252514"/>
    <lineage>
        <taxon>Bacteria</taxon>
        <taxon>Pseudomonadati</taxon>
        <taxon>Pseudomonadota</taxon>
        <taxon>Gammaproteobacteria</taxon>
        <taxon>Cellvibrionales</taxon>
        <taxon>Microbulbiferaceae</taxon>
        <taxon>Microbulbifer</taxon>
    </lineage>
</organism>
<dbReference type="InterPro" id="IPR050816">
    <property type="entry name" value="Flavin-dep_Halogenase_NPB"/>
</dbReference>